<organism evidence="3">
    <name type="scientific">Streptomyces sp. NBC_01401</name>
    <dbReference type="NCBI Taxonomy" id="2903854"/>
    <lineage>
        <taxon>Bacteria</taxon>
        <taxon>Bacillati</taxon>
        <taxon>Actinomycetota</taxon>
        <taxon>Actinomycetes</taxon>
        <taxon>Kitasatosporales</taxon>
        <taxon>Streptomycetaceae</taxon>
        <taxon>Streptomyces</taxon>
    </lineage>
</organism>
<dbReference type="PANTHER" id="PTHR43156">
    <property type="entry name" value="STAGE II SPORULATION PROTEIN E-RELATED"/>
    <property type="match status" value="1"/>
</dbReference>
<proteinExistence type="predicted"/>
<dbReference type="EMBL" id="CP109535">
    <property type="protein sequence ID" value="WTY93479.1"/>
    <property type="molecule type" value="Genomic_DNA"/>
</dbReference>
<dbReference type="SMART" id="SM00331">
    <property type="entry name" value="PP2C_SIG"/>
    <property type="match status" value="1"/>
</dbReference>
<evidence type="ECO:0000259" key="2">
    <source>
        <dbReference type="SMART" id="SM00331"/>
    </source>
</evidence>
<dbReference type="GO" id="GO:0016791">
    <property type="term" value="F:phosphatase activity"/>
    <property type="evidence" value="ECO:0007669"/>
    <property type="project" value="TreeGrafter"/>
</dbReference>
<protein>
    <submittedName>
        <fullName evidence="3">Serine/threonine-protein phosphatase</fullName>
    </submittedName>
</protein>
<gene>
    <name evidence="3" type="ORF">OG626_00585</name>
</gene>
<dbReference type="InterPro" id="IPR001932">
    <property type="entry name" value="PPM-type_phosphatase-like_dom"/>
</dbReference>
<dbReference type="AlphaFoldDB" id="A0AAU3GLX9"/>
<dbReference type="InterPro" id="IPR052016">
    <property type="entry name" value="Bact_Sigma-Reg"/>
</dbReference>
<sequence>MNRRRTPRSASAEDLLSTLQHLTARAREEVELHQARVELAQALQRKMLPATLPVFPGLETAARYAPARDGLDIGGDWYDGFVLPDGALGLAIGDVQGHDVEAAAFMGQIRIAMRAIASSAADPGEVMSRTNDLILSMDSDLFATCSFLRLDPLTRELWSARAGHVASVWATADGRSGVTADAGGLPLGIALRQHYPVTRRALDVTGAFVLLTDGVIEGPSLSVDDGLDRIRRLVSAHATAGAEELADRVLQAAGLTGHEDDAAVLVLRHGDAAPGPG</sequence>
<dbReference type="InterPro" id="IPR036457">
    <property type="entry name" value="PPM-type-like_dom_sf"/>
</dbReference>
<reference evidence="3" key="1">
    <citation type="submission" date="2022-10" db="EMBL/GenBank/DDBJ databases">
        <title>The complete genomes of actinobacterial strains from the NBC collection.</title>
        <authorList>
            <person name="Joergensen T.S."/>
            <person name="Alvarez Arevalo M."/>
            <person name="Sterndorff E.B."/>
            <person name="Faurdal D."/>
            <person name="Vuksanovic O."/>
            <person name="Mourched A.-S."/>
            <person name="Charusanti P."/>
            <person name="Shaw S."/>
            <person name="Blin K."/>
            <person name="Weber T."/>
        </authorList>
    </citation>
    <scope>NUCLEOTIDE SEQUENCE</scope>
    <source>
        <strain evidence="3">NBC_01401</strain>
    </source>
</reference>
<keyword evidence="1" id="KW-0378">Hydrolase</keyword>
<dbReference type="PANTHER" id="PTHR43156:SF2">
    <property type="entry name" value="STAGE II SPORULATION PROTEIN E"/>
    <property type="match status" value="1"/>
</dbReference>
<dbReference type="Gene3D" id="3.60.40.10">
    <property type="entry name" value="PPM-type phosphatase domain"/>
    <property type="match status" value="1"/>
</dbReference>
<feature type="domain" description="PPM-type phosphatase" evidence="2">
    <location>
        <begin position="58"/>
        <end position="269"/>
    </location>
</feature>
<name>A0AAU3GLX9_9ACTN</name>
<dbReference type="Pfam" id="PF07228">
    <property type="entry name" value="SpoIIE"/>
    <property type="match status" value="1"/>
</dbReference>
<accession>A0AAU3GLX9</accession>
<evidence type="ECO:0000313" key="3">
    <source>
        <dbReference type="EMBL" id="WTY93479.1"/>
    </source>
</evidence>
<dbReference type="SUPFAM" id="SSF81606">
    <property type="entry name" value="PP2C-like"/>
    <property type="match status" value="1"/>
</dbReference>
<evidence type="ECO:0000256" key="1">
    <source>
        <dbReference type="ARBA" id="ARBA00022801"/>
    </source>
</evidence>